<accession>A0ABX1MMJ7</accession>
<organism evidence="2 3">
    <name type="scientific">Aromatoleum petrolei</name>
    <dbReference type="NCBI Taxonomy" id="76116"/>
    <lineage>
        <taxon>Bacteria</taxon>
        <taxon>Pseudomonadati</taxon>
        <taxon>Pseudomonadota</taxon>
        <taxon>Betaproteobacteria</taxon>
        <taxon>Rhodocyclales</taxon>
        <taxon>Rhodocyclaceae</taxon>
        <taxon>Aromatoleum</taxon>
    </lineage>
</organism>
<proteinExistence type="predicted"/>
<dbReference type="InterPro" id="IPR013783">
    <property type="entry name" value="Ig-like_fold"/>
</dbReference>
<evidence type="ECO:0000259" key="1">
    <source>
        <dbReference type="Pfam" id="PF08770"/>
    </source>
</evidence>
<dbReference type="Proteomes" id="UP000652074">
    <property type="component" value="Unassembled WGS sequence"/>
</dbReference>
<dbReference type="Pfam" id="PF08770">
    <property type="entry name" value="SoxZ"/>
    <property type="match status" value="1"/>
</dbReference>
<dbReference type="NCBIfam" id="TIGR04490">
    <property type="entry name" value="SoxZ_true"/>
    <property type="match status" value="1"/>
</dbReference>
<dbReference type="InterPro" id="IPR030995">
    <property type="entry name" value="SoxZ"/>
</dbReference>
<feature type="domain" description="Sulphur oxidation protein SoxZ" evidence="1">
    <location>
        <begin position="8"/>
        <end position="99"/>
    </location>
</feature>
<name>A0ABX1MMJ7_9RHOO</name>
<protein>
    <submittedName>
        <fullName evidence="2">Thiosulfate oxidation carrier complex protein SoxZ</fullName>
    </submittedName>
</protein>
<dbReference type="InterPro" id="IPR014880">
    <property type="entry name" value="SoxZ_dom"/>
</dbReference>
<dbReference type="RefSeq" id="WP_169205286.1">
    <property type="nucleotide sequence ID" value="NZ_CP059560.1"/>
</dbReference>
<dbReference type="InterPro" id="IPR014756">
    <property type="entry name" value="Ig_E-set"/>
</dbReference>
<dbReference type="SUPFAM" id="SSF81296">
    <property type="entry name" value="E set domains"/>
    <property type="match status" value="1"/>
</dbReference>
<keyword evidence="3" id="KW-1185">Reference proteome</keyword>
<comment type="caution">
    <text evidence="2">The sequence shown here is derived from an EMBL/GenBank/DDBJ whole genome shotgun (WGS) entry which is preliminary data.</text>
</comment>
<dbReference type="EMBL" id="WTVR01000007">
    <property type="protein sequence ID" value="NMF87853.1"/>
    <property type="molecule type" value="Genomic_DNA"/>
</dbReference>
<gene>
    <name evidence="2" type="primary">soxZ</name>
    <name evidence="2" type="ORF">GPA26_05085</name>
</gene>
<dbReference type="Gene3D" id="2.60.40.10">
    <property type="entry name" value="Immunoglobulins"/>
    <property type="match status" value="1"/>
</dbReference>
<evidence type="ECO:0000313" key="2">
    <source>
        <dbReference type="EMBL" id="NMF87853.1"/>
    </source>
</evidence>
<reference evidence="2 3" key="1">
    <citation type="submission" date="2019-12" db="EMBL/GenBank/DDBJ databases">
        <title>Comparative genomics gives insights into the taxonomy of the Azoarcus-Aromatoleum group and reveals separate origins of nif in the plant-associated Azoarcus and non-plant-associated Aromatoleum sub-groups.</title>
        <authorList>
            <person name="Lafos M."/>
            <person name="Maluk M."/>
            <person name="Batista M."/>
            <person name="Junghare M."/>
            <person name="Carmona M."/>
            <person name="Faoro H."/>
            <person name="Cruz L.M."/>
            <person name="Battistoni F."/>
            <person name="De Souza E."/>
            <person name="Pedrosa F."/>
            <person name="Chen W.-M."/>
            <person name="Poole P.S."/>
            <person name="Dixon R.A."/>
            <person name="James E.K."/>
        </authorList>
    </citation>
    <scope>NUCLEOTIDE SEQUENCE [LARGE SCALE GENOMIC DNA]</scope>
    <source>
        <strain evidence="2 3">ToN1</strain>
    </source>
</reference>
<sequence>MSTPTRIRATRKDGATELRMLLSHPMENGLRKDAEGKRIPAHFITEVSVQRNGEIVLEADFGPSIAMNPYLAFSIAGGAPGDEIVVSWRDNLGDSRSDAIRVV</sequence>
<evidence type="ECO:0000313" key="3">
    <source>
        <dbReference type="Proteomes" id="UP000652074"/>
    </source>
</evidence>